<accession>A0ABP9PJN6</accession>
<dbReference type="RefSeq" id="WP_345702559.1">
    <property type="nucleotide sequence ID" value="NZ_BAABJP010000003.1"/>
</dbReference>
<name>A0ABP9PJN6_9PSEU</name>
<dbReference type="Pfam" id="PF10939">
    <property type="entry name" value="DUF2631"/>
    <property type="match status" value="1"/>
</dbReference>
<protein>
    <submittedName>
        <fullName evidence="3">DUF2631 domain-containing protein</fullName>
    </submittedName>
</protein>
<keyword evidence="2" id="KW-0472">Membrane</keyword>
<evidence type="ECO:0000256" key="2">
    <source>
        <dbReference type="SAM" id="Phobius"/>
    </source>
</evidence>
<proteinExistence type="predicted"/>
<keyword evidence="2" id="KW-1133">Transmembrane helix</keyword>
<gene>
    <name evidence="3" type="ORF">GCM10023321_09080</name>
</gene>
<evidence type="ECO:0000313" key="3">
    <source>
        <dbReference type="EMBL" id="GAA5147771.1"/>
    </source>
</evidence>
<sequence length="91" mass="10131">MSGTGQELAKRNGHAPATVDPDEEPSAEWGWHGSFPRGTLIAGWVSTVFILLMLIGNHTGKVEDLWLVGTALVMAYGLIRMQLKQRRSWRQ</sequence>
<dbReference type="Proteomes" id="UP001428817">
    <property type="component" value="Unassembled WGS sequence"/>
</dbReference>
<feature type="region of interest" description="Disordered" evidence="1">
    <location>
        <begin position="1"/>
        <end position="28"/>
    </location>
</feature>
<feature type="transmembrane region" description="Helical" evidence="2">
    <location>
        <begin position="40"/>
        <end position="59"/>
    </location>
</feature>
<keyword evidence="4" id="KW-1185">Reference proteome</keyword>
<organism evidence="3 4">
    <name type="scientific">Pseudonocardia eucalypti</name>
    <dbReference type="NCBI Taxonomy" id="648755"/>
    <lineage>
        <taxon>Bacteria</taxon>
        <taxon>Bacillati</taxon>
        <taxon>Actinomycetota</taxon>
        <taxon>Actinomycetes</taxon>
        <taxon>Pseudonocardiales</taxon>
        <taxon>Pseudonocardiaceae</taxon>
        <taxon>Pseudonocardia</taxon>
    </lineage>
</organism>
<evidence type="ECO:0000313" key="4">
    <source>
        <dbReference type="Proteomes" id="UP001428817"/>
    </source>
</evidence>
<keyword evidence="2" id="KW-0812">Transmembrane</keyword>
<feature type="transmembrane region" description="Helical" evidence="2">
    <location>
        <begin position="65"/>
        <end position="83"/>
    </location>
</feature>
<evidence type="ECO:0000256" key="1">
    <source>
        <dbReference type="SAM" id="MobiDB-lite"/>
    </source>
</evidence>
<dbReference type="EMBL" id="BAABJP010000003">
    <property type="protein sequence ID" value="GAA5147771.1"/>
    <property type="molecule type" value="Genomic_DNA"/>
</dbReference>
<dbReference type="InterPro" id="IPR024341">
    <property type="entry name" value="DUF2631"/>
</dbReference>
<reference evidence="4" key="1">
    <citation type="journal article" date="2019" name="Int. J. Syst. Evol. Microbiol.">
        <title>The Global Catalogue of Microorganisms (GCM) 10K type strain sequencing project: providing services to taxonomists for standard genome sequencing and annotation.</title>
        <authorList>
            <consortium name="The Broad Institute Genomics Platform"/>
            <consortium name="The Broad Institute Genome Sequencing Center for Infectious Disease"/>
            <person name="Wu L."/>
            <person name="Ma J."/>
        </authorList>
    </citation>
    <scope>NUCLEOTIDE SEQUENCE [LARGE SCALE GENOMIC DNA]</scope>
    <source>
        <strain evidence="4">JCM 18303</strain>
    </source>
</reference>
<comment type="caution">
    <text evidence="3">The sequence shown here is derived from an EMBL/GenBank/DDBJ whole genome shotgun (WGS) entry which is preliminary data.</text>
</comment>